<evidence type="ECO:0000256" key="1">
    <source>
        <dbReference type="SAM" id="MobiDB-lite"/>
    </source>
</evidence>
<dbReference type="Gene3D" id="3.40.50.1460">
    <property type="match status" value="1"/>
</dbReference>
<dbReference type="EMBL" id="CAJPWZ010001125">
    <property type="protein sequence ID" value="CAG2208892.1"/>
    <property type="molecule type" value="Genomic_DNA"/>
</dbReference>
<feature type="compositionally biased region" description="Polar residues" evidence="1">
    <location>
        <begin position="86"/>
        <end position="102"/>
    </location>
</feature>
<dbReference type="InterPro" id="IPR052039">
    <property type="entry name" value="Caspase-related_regulators"/>
</dbReference>
<accession>A0A8S3RVR4</accession>
<evidence type="ECO:0000259" key="2">
    <source>
        <dbReference type="PROSITE" id="PS50208"/>
    </source>
</evidence>
<dbReference type="Pfam" id="PF00656">
    <property type="entry name" value="Peptidase_C14"/>
    <property type="match status" value="1"/>
</dbReference>
<dbReference type="Proteomes" id="UP000683360">
    <property type="component" value="Unassembled WGS sequence"/>
</dbReference>
<organism evidence="3 4">
    <name type="scientific">Mytilus edulis</name>
    <name type="common">Blue mussel</name>
    <dbReference type="NCBI Taxonomy" id="6550"/>
    <lineage>
        <taxon>Eukaryota</taxon>
        <taxon>Metazoa</taxon>
        <taxon>Spiralia</taxon>
        <taxon>Lophotrochozoa</taxon>
        <taxon>Mollusca</taxon>
        <taxon>Bivalvia</taxon>
        <taxon>Autobranchia</taxon>
        <taxon>Pteriomorphia</taxon>
        <taxon>Mytilida</taxon>
        <taxon>Mytiloidea</taxon>
        <taxon>Mytilidae</taxon>
        <taxon>Mytilinae</taxon>
        <taxon>Mytilus</taxon>
    </lineage>
</organism>
<dbReference type="AlphaFoldDB" id="A0A8S3RVR4"/>
<dbReference type="InterPro" id="IPR001309">
    <property type="entry name" value="Pept_C14_p20"/>
</dbReference>
<dbReference type="PANTHER" id="PTHR22576">
    <property type="entry name" value="MUCOSA ASSOCIATED LYMPHOID TISSUE LYMPHOMA TRANSLOCATION PROTEIN 1/PARACASPASE"/>
    <property type="match status" value="1"/>
</dbReference>
<dbReference type="GO" id="GO:0004197">
    <property type="term" value="F:cysteine-type endopeptidase activity"/>
    <property type="evidence" value="ECO:0007669"/>
    <property type="project" value="InterPro"/>
</dbReference>
<protein>
    <submittedName>
        <fullName evidence="3">CASP2</fullName>
        <ecNumber evidence="3">3.4.22.55</ecNumber>
    </submittedName>
</protein>
<dbReference type="SUPFAM" id="SSF52129">
    <property type="entry name" value="Caspase-like"/>
    <property type="match status" value="1"/>
</dbReference>
<dbReference type="PROSITE" id="PS50208">
    <property type="entry name" value="CASPASE_P20"/>
    <property type="match status" value="1"/>
</dbReference>
<evidence type="ECO:0000313" key="4">
    <source>
        <dbReference type="Proteomes" id="UP000683360"/>
    </source>
</evidence>
<dbReference type="EC" id="3.4.22.55" evidence="3"/>
<reference evidence="3" key="1">
    <citation type="submission" date="2021-03" db="EMBL/GenBank/DDBJ databases">
        <authorList>
            <person name="Bekaert M."/>
        </authorList>
    </citation>
    <scope>NUCLEOTIDE SEQUENCE</scope>
</reference>
<feature type="domain" description="Caspase family p20" evidence="2">
    <location>
        <begin position="8"/>
        <end position="68"/>
    </location>
</feature>
<feature type="region of interest" description="Disordered" evidence="1">
    <location>
        <begin position="82"/>
        <end position="125"/>
    </location>
</feature>
<dbReference type="GO" id="GO:0006508">
    <property type="term" value="P:proteolysis"/>
    <property type="evidence" value="ECO:0007669"/>
    <property type="project" value="InterPro"/>
</dbReference>
<dbReference type="OrthoDB" id="10387353at2759"/>
<comment type="caution">
    <text evidence="3">The sequence shown here is derived from an EMBL/GenBank/DDBJ whole genome shotgun (WGS) entry which is preliminary data.</text>
</comment>
<dbReference type="InterPro" id="IPR011600">
    <property type="entry name" value="Pept_C14_caspase"/>
</dbReference>
<proteinExistence type="predicted"/>
<keyword evidence="4" id="KW-1185">Reference proteome</keyword>
<keyword evidence="3" id="KW-0378">Hydrolase</keyword>
<dbReference type="InterPro" id="IPR029030">
    <property type="entry name" value="Caspase-like_dom_sf"/>
</dbReference>
<dbReference type="PANTHER" id="PTHR22576:SF41">
    <property type="entry name" value="CASPASE 14, APOPTOSIS-RELATED CYSTEINE PEPTIDASE"/>
    <property type="match status" value="1"/>
</dbReference>
<gene>
    <name evidence="3" type="ORF">MEDL_23048</name>
</gene>
<evidence type="ECO:0000313" key="3">
    <source>
        <dbReference type="EMBL" id="CAG2208892.1"/>
    </source>
</evidence>
<sequence length="329" mass="37534">MPNVKYLVFVLSTHGDERPEKEKDDNLYYQHYFYTKDGQVKTQDLMTMINHIEEIKNKMKLFFIQACRCRATNTELDNQDPGFNVPITSTKQLSPDVSPTTIENKEAGYNPPKSTKGTDHTDARGYMPPEKIDPPFERIPHCDDCGVVFASTAGKYAYSKKNSEDEGGWMIRALYSTLHEYQKEDGVRDVHIIDVLGRINRKVSEKEAVFLISDFDSDDSVVGKCISHLSMLKDELIMELKKENKDSMDELIALKQQVIELQGRVVQEIKLGGEPKKTMINDIIIVRDKVEGKINGLVDTKAQSCFYHNLAFEDKDMTLYKSKTKSGVE</sequence>
<name>A0A8S3RVR4_MYTED</name>